<feature type="binding site" evidence="1">
    <location>
        <position position="57"/>
    </location>
    <ligand>
        <name>ATP</name>
        <dbReference type="ChEBI" id="CHEBI:30616"/>
    </ligand>
</feature>
<dbReference type="PROSITE" id="PS00107">
    <property type="entry name" value="PROTEIN_KINASE_ATP"/>
    <property type="match status" value="1"/>
</dbReference>
<dbReference type="InterPro" id="IPR011009">
    <property type="entry name" value="Kinase-like_dom_sf"/>
</dbReference>
<name>A0AAD8NP26_TARER</name>
<dbReference type="PROSITE" id="PS50011">
    <property type="entry name" value="PROTEIN_KINASE_DOM"/>
    <property type="match status" value="1"/>
</dbReference>
<proteinExistence type="predicted"/>
<dbReference type="GO" id="GO:0009506">
    <property type="term" value="C:plasmodesma"/>
    <property type="evidence" value="ECO:0007669"/>
    <property type="project" value="TreeGrafter"/>
</dbReference>
<accession>A0AAD8NP26</accession>
<dbReference type="InterPro" id="IPR017441">
    <property type="entry name" value="Protein_kinase_ATP_BS"/>
</dbReference>
<dbReference type="EMBL" id="JAUHHV010000008">
    <property type="protein sequence ID" value="KAK1416209.1"/>
    <property type="molecule type" value="Genomic_DNA"/>
</dbReference>
<keyword evidence="1" id="KW-0547">Nucleotide-binding</keyword>
<evidence type="ECO:0000313" key="3">
    <source>
        <dbReference type="EMBL" id="KAK1416209.1"/>
    </source>
</evidence>
<evidence type="ECO:0000256" key="1">
    <source>
        <dbReference type="PROSITE-ProRule" id="PRU10141"/>
    </source>
</evidence>
<reference evidence="3" key="1">
    <citation type="journal article" date="2023" name="bioRxiv">
        <title>Improved chromosome-level genome assembly for marigold (Tagetes erecta).</title>
        <authorList>
            <person name="Jiang F."/>
            <person name="Yuan L."/>
            <person name="Wang S."/>
            <person name="Wang H."/>
            <person name="Xu D."/>
            <person name="Wang A."/>
            <person name="Fan W."/>
        </authorList>
    </citation>
    <scope>NUCLEOTIDE SEQUENCE</scope>
    <source>
        <strain evidence="3">WSJ</strain>
        <tissue evidence="3">Leaf</tissue>
    </source>
</reference>
<evidence type="ECO:0000259" key="2">
    <source>
        <dbReference type="PROSITE" id="PS50011"/>
    </source>
</evidence>
<comment type="caution">
    <text evidence="3">The sequence shown here is derived from an EMBL/GenBank/DDBJ whole genome shotgun (WGS) entry which is preliminary data.</text>
</comment>
<evidence type="ECO:0000313" key="4">
    <source>
        <dbReference type="Proteomes" id="UP001229421"/>
    </source>
</evidence>
<dbReference type="GO" id="GO:0005524">
    <property type="term" value="F:ATP binding"/>
    <property type="evidence" value="ECO:0007669"/>
    <property type="project" value="UniProtKB-UniRule"/>
</dbReference>
<dbReference type="SUPFAM" id="SSF56112">
    <property type="entry name" value="Protein kinase-like (PK-like)"/>
    <property type="match status" value="1"/>
</dbReference>
<feature type="domain" description="Protein kinase" evidence="2">
    <location>
        <begin position="26"/>
        <end position="74"/>
    </location>
</feature>
<dbReference type="GO" id="GO:0004714">
    <property type="term" value="F:transmembrane receptor protein tyrosine kinase activity"/>
    <property type="evidence" value="ECO:0007669"/>
    <property type="project" value="InterPro"/>
</dbReference>
<dbReference type="GO" id="GO:0005886">
    <property type="term" value="C:plasma membrane"/>
    <property type="evidence" value="ECO:0007669"/>
    <property type="project" value="TreeGrafter"/>
</dbReference>
<dbReference type="PANTHER" id="PTHR27003:SF451">
    <property type="entry name" value="PROTEIN KINASE DOMAIN-CONTAINING PROTEIN"/>
    <property type="match status" value="1"/>
</dbReference>
<keyword evidence="4" id="KW-1185">Reference proteome</keyword>
<dbReference type="AlphaFoldDB" id="A0AAD8NP26"/>
<keyword evidence="1" id="KW-0067">ATP-binding</keyword>
<protein>
    <recommendedName>
        <fullName evidence="2">Protein kinase domain-containing protein</fullName>
    </recommendedName>
</protein>
<sequence length="74" mass="8141">MLPPSLPEASCRQFSLSDIKSATDNFSSNLIVGKGSFGFVYKAKIVTGRATTFVAVKRRDHNSKQGEKEFTTEL</sequence>
<dbReference type="Gene3D" id="3.30.200.20">
    <property type="entry name" value="Phosphorylase Kinase, domain 1"/>
    <property type="match status" value="1"/>
</dbReference>
<dbReference type="InterPro" id="IPR000719">
    <property type="entry name" value="Prot_kinase_dom"/>
</dbReference>
<gene>
    <name evidence="3" type="ORF">QVD17_31998</name>
</gene>
<organism evidence="3 4">
    <name type="scientific">Tagetes erecta</name>
    <name type="common">African marigold</name>
    <dbReference type="NCBI Taxonomy" id="13708"/>
    <lineage>
        <taxon>Eukaryota</taxon>
        <taxon>Viridiplantae</taxon>
        <taxon>Streptophyta</taxon>
        <taxon>Embryophyta</taxon>
        <taxon>Tracheophyta</taxon>
        <taxon>Spermatophyta</taxon>
        <taxon>Magnoliopsida</taxon>
        <taxon>eudicotyledons</taxon>
        <taxon>Gunneridae</taxon>
        <taxon>Pentapetalae</taxon>
        <taxon>asterids</taxon>
        <taxon>campanulids</taxon>
        <taxon>Asterales</taxon>
        <taxon>Asteraceae</taxon>
        <taxon>Asteroideae</taxon>
        <taxon>Heliantheae alliance</taxon>
        <taxon>Tageteae</taxon>
        <taxon>Tagetes</taxon>
    </lineage>
</organism>
<dbReference type="InterPro" id="IPR045272">
    <property type="entry name" value="ANXUR1/2-like"/>
</dbReference>
<dbReference type="Proteomes" id="UP001229421">
    <property type="component" value="Unassembled WGS sequence"/>
</dbReference>
<dbReference type="PANTHER" id="PTHR27003">
    <property type="entry name" value="OS07G0166700 PROTEIN"/>
    <property type="match status" value="1"/>
</dbReference>